<reference evidence="2 3" key="1">
    <citation type="journal article" date="2024" name="Commun. Biol.">
        <title>Comparative genomic analysis of thermophilic fungi reveals convergent evolutionary adaptations and gene losses.</title>
        <authorList>
            <person name="Steindorff A.S."/>
            <person name="Aguilar-Pontes M.V."/>
            <person name="Robinson A.J."/>
            <person name="Andreopoulos B."/>
            <person name="LaButti K."/>
            <person name="Kuo A."/>
            <person name="Mondo S."/>
            <person name="Riley R."/>
            <person name="Otillar R."/>
            <person name="Haridas S."/>
            <person name="Lipzen A."/>
            <person name="Grimwood J."/>
            <person name="Schmutz J."/>
            <person name="Clum A."/>
            <person name="Reid I.D."/>
            <person name="Moisan M.C."/>
            <person name="Butler G."/>
            <person name="Nguyen T.T.M."/>
            <person name="Dewar K."/>
            <person name="Conant G."/>
            <person name="Drula E."/>
            <person name="Henrissat B."/>
            <person name="Hansel C."/>
            <person name="Singer S."/>
            <person name="Hutchinson M.I."/>
            <person name="de Vries R.P."/>
            <person name="Natvig D.O."/>
            <person name="Powell A.J."/>
            <person name="Tsang A."/>
            <person name="Grigoriev I.V."/>
        </authorList>
    </citation>
    <scope>NUCLEOTIDE SEQUENCE [LARGE SCALE GENOMIC DNA]</scope>
    <source>
        <strain evidence="2 3">ATCC 22073</strain>
    </source>
</reference>
<sequence>MPQRPIFVATHPRACSTAFERVFMTRTDALHCVHEPFGDAFYFGPERLSERYEPDEKARQESGFANTTYADVMDTLLKPTDNEGKRLFIKDIAHYLFPPDGKPASIAPSLEGYGTETKANGANGVNGVKGRAAGANPTVVPLPLLRRFHFAFLIRHPRRAIPSYYRCTIPPLSSRTGFENFMPSEAGYDELRRLFDYLLREGLIRDPRGPAKQGGTAGANGVHGTTDGSGEYEEEAGEEGAVKITVVDADDLLDRPAEVIRAFCQDVGLEYDPGMLKWECPAGQKKAEEAFAKWNGFHDDAIGSTELKARTTAKKIPTEEEEDAEWRQKYGEEGQRIIRASVNANVADYEYLKSFALKV</sequence>
<dbReference type="PANTHER" id="PTHR48312:SF1">
    <property type="entry name" value="SULFOTRANSFERASE"/>
    <property type="match status" value="1"/>
</dbReference>
<dbReference type="RefSeq" id="XP_070869156.1">
    <property type="nucleotide sequence ID" value="XM_071008906.1"/>
</dbReference>
<evidence type="ECO:0008006" key="4">
    <source>
        <dbReference type="Google" id="ProtNLM"/>
    </source>
</evidence>
<dbReference type="PANTHER" id="PTHR48312">
    <property type="match status" value="1"/>
</dbReference>
<dbReference type="InterPro" id="IPR027417">
    <property type="entry name" value="P-loop_NTPase"/>
</dbReference>
<feature type="region of interest" description="Disordered" evidence="1">
    <location>
        <begin position="208"/>
        <end position="238"/>
    </location>
</feature>
<dbReference type="GeneID" id="98123550"/>
<gene>
    <name evidence="2" type="ORF">VTJ83DRAFT_2616</name>
</gene>
<dbReference type="Proteomes" id="UP001600064">
    <property type="component" value="Unassembled WGS sequence"/>
</dbReference>
<keyword evidence="3" id="KW-1185">Reference proteome</keyword>
<evidence type="ECO:0000313" key="3">
    <source>
        <dbReference type="Proteomes" id="UP001600064"/>
    </source>
</evidence>
<name>A0ABR4DJE9_9PEZI</name>
<proteinExistence type="predicted"/>
<dbReference type="SUPFAM" id="SSF52540">
    <property type="entry name" value="P-loop containing nucleoside triphosphate hydrolases"/>
    <property type="match status" value="1"/>
</dbReference>
<organism evidence="2 3">
    <name type="scientific">Remersonia thermophila</name>
    <dbReference type="NCBI Taxonomy" id="72144"/>
    <lineage>
        <taxon>Eukaryota</taxon>
        <taxon>Fungi</taxon>
        <taxon>Dikarya</taxon>
        <taxon>Ascomycota</taxon>
        <taxon>Pezizomycotina</taxon>
        <taxon>Sordariomycetes</taxon>
        <taxon>Sordariomycetidae</taxon>
        <taxon>Sordariales</taxon>
        <taxon>Sordariales incertae sedis</taxon>
        <taxon>Remersonia</taxon>
    </lineage>
</organism>
<protein>
    <recommendedName>
        <fullName evidence="4">P-loop containing nucleoside triphosphate hydrolase protein</fullName>
    </recommendedName>
</protein>
<evidence type="ECO:0000313" key="2">
    <source>
        <dbReference type="EMBL" id="KAL2270432.1"/>
    </source>
</evidence>
<dbReference type="Gene3D" id="3.40.50.300">
    <property type="entry name" value="P-loop containing nucleotide triphosphate hydrolases"/>
    <property type="match status" value="1"/>
</dbReference>
<comment type="caution">
    <text evidence="2">The sequence shown here is derived from an EMBL/GenBank/DDBJ whole genome shotgun (WGS) entry which is preliminary data.</text>
</comment>
<accession>A0ABR4DJE9</accession>
<evidence type="ECO:0000256" key="1">
    <source>
        <dbReference type="SAM" id="MobiDB-lite"/>
    </source>
</evidence>
<dbReference type="EMBL" id="JAZGUE010000002">
    <property type="protein sequence ID" value="KAL2270432.1"/>
    <property type="molecule type" value="Genomic_DNA"/>
</dbReference>
<dbReference type="Pfam" id="PF19798">
    <property type="entry name" value="Sulfotransfer_5"/>
    <property type="match status" value="1"/>
</dbReference>